<dbReference type="AlphaFoldDB" id="A0A915L4B1"/>
<accession>A0A915L4B1</accession>
<sequence>MFTLSTAANRIKKLHSLESYMKTLKSALFEDPLAELTDDKAVSSIFGQWARFSFDLRVMSPTVKFSSFSNPDSPSNFKTADDVAAAATLDNSIMELLSKNSTKNEQCKQIRKITAVSSCDDYVAVPRSAGDYCGNA</sequence>
<protein>
    <submittedName>
        <fullName evidence="2">Uncharacterized protein</fullName>
    </submittedName>
</protein>
<name>A0A915L4B1_ROMCU</name>
<keyword evidence="1" id="KW-1185">Reference proteome</keyword>
<proteinExistence type="predicted"/>
<reference evidence="2" key="1">
    <citation type="submission" date="2022-11" db="UniProtKB">
        <authorList>
            <consortium name="WormBaseParasite"/>
        </authorList>
    </citation>
    <scope>IDENTIFICATION</scope>
</reference>
<dbReference type="WBParaSite" id="nRc.2.0.1.t44610-RA">
    <property type="protein sequence ID" value="nRc.2.0.1.t44610-RA"/>
    <property type="gene ID" value="nRc.2.0.1.g44610"/>
</dbReference>
<dbReference type="Proteomes" id="UP000887565">
    <property type="component" value="Unplaced"/>
</dbReference>
<evidence type="ECO:0000313" key="1">
    <source>
        <dbReference type="Proteomes" id="UP000887565"/>
    </source>
</evidence>
<organism evidence="1 2">
    <name type="scientific">Romanomermis culicivorax</name>
    <name type="common">Nematode worm</name>
    <dbReference type="NCBI Taxonomy" id="13658"/>
    <lineage>
        <taxon>Eukaryota</taxon>
        <taxon>Metazoa</taxon>
        <taxon>Ecdysozoa</taxon>
        <taxon>Nematoda</taxon>
        <taxon>Enoplea</taxon>
        <taxon>Dorylaimia</taxon>
        <taxon>Mermithida</taxon>
        <taxon>Mermithoidea</taxon>
        <taxon>Mermithidae</taxon>
        <taxon>Romanomermis</taxon>
    </lineage>
</organism>
<evidence type="ECO:0000313" key="2">
    <source>
        <dbReference type="WBParaSite" id="nRc.2.0.1.t44610-RA"/>
    </source>
</evidence>